<name>A0A8H6AE76_PETAA</name>
<evidence type="ECO:0000256" key="1">
    <source>
        <dbReference type="SAM" id="MobiDB-lite"/>
    </source>
</evidence>
<dbReference type="EMBL" id="SPNV01000020">
    <property type="protein sequence ID" value="KAF5865401.1"/>
    <property type="molecule type" value="Genomic_DNA"/>
</dbReference>
<proteinExistence type="predicted"/>
<feature type="region of interest" description="Disordered" evidence="1">
    <location>
        <begin position="58"/>
        <end position="99"/>
    </location>
</feature>
<feature type="compositionally biased region" description="Polar residues" evidence="1">
    <location>
        <begin position="31"/>
        <end position="40"/>
    </location>
</feature>
<evidence type="ECO:0000313" key="3">
    <source>
        <dbReference type="Proteomes" id="UP000541154"/>
    </source>
</evidence>
<accession>A0A8H6AE76</accession>
<sequence>MTRTSPLASSCPVQLRRPRSNGHQAPAGTRADSSAPANAQAQNHLWWIHTRPHPAGCSPGSCTQPSRRCKPSPLLPSARKTPIREADTVPSQTADKDTNISLIPAGTFDVREIRCSPPGESSRSRTTRGRGLRSEKVIQLAPNGIQCARHATELVECPGNLET</sequence>
<feature type="region of interest" description="Disordered" evidence="1">
    <location>
        <begin position="1"/>
        <end position="40"/>
    </location>
</feature>
<dbReference type="Proteomes" id="UP000541154">
    <property type="component" value="Unassembled WGS sequence"/>
</dbReference>
<gene>
    <name evidence="2" type="ORF">ETB97_004219</name>
</gene>
<comment type="caution">
    <text evidence="2">The sequence shown here is derived from an EMBL/GenBank/DDBJ whole genome shotgun (WGS) entry which is preliminary data.</text>
</comment>
<reference evidence="2 3" key="1">
    <citation type="submission" date="2019-04" db="EMBL/GenBank/DDBJ databases">
        <title>Aspergillus burnettii sp. nov., novel species from soil in southeast Queensland.</title>
        <authorList>
            <person name="Gilchrist C.L.M."/>
            <person name="Pitt J.I."/>
            <person name="Lange L."/>
            <person name="Lacey H.J."/>
            <person name="Vuong D."/>
            <person name="Midgley D.J."/>
            <person name="Greenfield P."/>
            <person name="Bradbury M."/>
            <person name="Lacey E."/>
            <person name="Busk P.K."/>
            <person name="Pilgaard B."/>
            <person name="Chooi Y.H."/>
            <person name="Piggott A.M."/>
        </authorList>
    </citation>
    <scope>NUCLEOTIDE SEQUENCE [LARGE SCALE GENOMIC DNA]</scope>
    <source>
        <strain evidence="2 3">FRR 5400</strain>
    </source>
</reference>
<organism evidence="2 3">
    <name type="scientific">Petromyces alliaceus</name>
    <name type="common">Aspergillus alliaceus</name>
    <dbReference type="NCBI Taxonomy" id="209559"/>
    <lineage>
        <taxon>Eukaryota</taxon>
        <taxon>Fungi</taxon>
        <taxon>Dikarya</taxon>
        <taxon>Ascomycota</taxon>
        <taxon>Pezizomycotina</taxon>
        <taxon>Eurotiomycetes</taxon>
        <taxon>Eurotiomycetidae</taxon>
        <taxon>Eurotiales</taxon>
        <taxon>Aspergillaceae</taxon>
        <taxon>Aspergillus</taxon>
        <taxon>Aspergillus subgen. Circumdati</taxon>
    </lineage>
</organism>
<keyword evidence="3" id="KW-1185">Reference proteome</keyword>
<feature type="compositionally biased region" description="Polar residues" evidence="1">
    <location>
        <begin position="1"/>
        <end position="12"/>
    </location>
</feature>
<protein>
    <submittedName>
        <fullName evidence="2">Uncharacterized protein</fullName>
    </submittedName>
</protein>
<evidence type="ECO:0000313" key="2">
    <source>
        <dbReference type="EMBL" id="KAF5865401.1"/>
    </source>
</evidence>
<dbReference type="AlphaFoldDB" id="A0A8H6AE76"/>